<keyword evidence="1" id="KW-0812">Transmembrane</keyword>
<keyword evidence="3" id="KW-1185">Reference proteome</keyword>
<dbReference type="GeneID" id="85394297"/>
<name>A0AAD8UMJ9_GLOAC</name>
<gene>
    <name evidence="2" type="ORF">BDZ83DRAFT_650751</name>
</gene>
<organism evidence="2 3">
    <name type="scientific">Glomerella acutata</name>
    <name type="common">Colletotrichum acutatum</name>
    <dbReference type="NCBI Taxonomy" id="27357"/>
    <lineage>
        <taxon>Eukaryota</taxon>
        <taxon>Fungi</taxon>
        <taxon>Dikarya</taxon>
        <taxon>Ascomycota</taxon>
        <taxon>Pezizomycotina</taxon>
        <taxon>Sordariomycetes</taxon>
        <taxon>Hypocreomycetidae</taxon>
        <taxon>Glomerellales</taxon>
        <taxon>Glomerellaceae</taxon>
        <taxon>Colletotrichum</taxon>
        <taxon>Colletotrichum acutatum species complex</taxon>
    </lineage>
</organism>
<keyword evidence="1" id="KW-1133">Transmembrane helix</keyword>
<proteinExistence type="predicted"/>
<dbReference type="AlphaFoldDB" id="A0AAD8UMJ9"/>
<evidence type="ECO:0000256" key="1">
    <source>
        <dbReference type="SAM" id="Phobius"/>
    </source>
</evidence>
<keyword evidence="1" id="KW-0472">Membrane</keyword>
<sequence>MTHEGGAVWGTGAFNREPESESLESLNVSIYVYSLLDQDQGPPHARVSANFQARLDNVRRAASSDRELMCRWEIHQQSVTTGQKKRKMYPLRGLCHVLLFGVWSLLALWVDTHGEQLSVQSKSPFNQSQVCG</sequence>
<dbReference type="RefSeq" id="XP_060366193.1">
    <property type="nucleotide sequence ID" value="XM_060510398.1"/>
</dbReference>
<evidence type="ECO:0000313" key="2">
    <source>
        <dbReference type="EMBL" id="KAK1726138.1"/>
    </source>
</evidence>
<dbReference type="Proteomes" id="UP001244207">
    <property type="component" value="Unassembled WGS sequence"/>
</dbReference>
<comment type="caution">
    <text evidence="2">The sequence shown here is derived from an EMBL/GenBank/DDBJ whole genome shotgun (WGS) entry which is preliminary data.</text>
</comment>
<evidence type="ECO:0000313" key="3">
    <source>
        <dbReference type="Proteomes" id="UP001244207"/>
    </source>
</evidence>
<accession>A0AAD8UMJ9</accession>
<dbReference type="EMBL" id="JAHMHS010000035">
    <property type="protein sequence ID" value="KAK1726138.1"/>
    <property type="molecule type" value="Genomic_DNA"/>
</dbReference>
<protein>
    <submittedName>
        <fullName evidence="2">Uncharacterized protein</fullName>
    </submittedName>
</protein>
<feature type="transmembrane region" description="Helical" evidence="1">
    <location>
        <begin position="93"/>
        <end position="110"/>
    </location>
</feature>
<reference evidence="2" key="1">
    <citation type="submission" date="2021-12" db="EMBL/GenBank/DDBJ databases">
        <title>Comparative genomics, transcriptomics and evolutionary studies reveal genomic signatures of adaptation to plant cell wall in hemibiotrophic fungi.</title>
        <authorList>
            <consortium name="DOE Joint Genome Institute"/>
            <person name="Baroncelli R."/>
            <person name="Diaz J.F."/>
            <person name="Benocci T."/>
            <person name="Peng M."/>
            <person name="Battaglia E."/>
            <person name="Haridas S."/>
            <person name="Andreopoulos W."/>
            <person name="Labutti K."/>
            <person name="Pangilinan J."/>
            <person name="Floch G.L."/>
            <person name="Makela M.R."/>
            <person name="Henrissat B."/>
            <person name="Grigoriev I.V."/>
            <person name="Crouch J.A."/>
            <person name="De Vries R.P."/>
            <person name="Sukno S.A."/>
            <person name="Thon M.R."/>
        </authorList>
    </citation>
    <scope>NUCLEOTIDE SEQUENCE</scope>
    <source>
        <strain evidence="2">CBS 112980</strain>
    </source>
</reference>